<dbReference type="EMBL" id="BGPR01022573">
    <property type="protein sequence ID" value="GBN89008.1"/>
    <property type="molecule type" value="Genomic_DNA"/>
</dbReference>
<name>A0A4Y2SL48_ARAVE</name>
<organism evidence="1 2">
    <name type="scientific">Araneus ventricosus</name>
    <name type="common">Orbweaver spider</name>
    <name type="synonym">Epeira ventricosa</name>
    <dbReference type="NCBI Taxonomy" id="182803"/>
    <lineage>
        <taxon>Eukaryota</taxon>
        <taxon>Metazoa</taxon>
        <taxon>Ecdysozoa</taxon>
        <taxon>Arthropoda</taxon>
        <taxon>Chelicerata</taxon>
        <taxon>Arachnida</taxon>
        <taxon>Araneae</taxon>
        <taxon>Araneomorphae</taxon>
        <taxon>Entelegynae</taxon>
        <taxon>Araneoidea</taxon>
        <taxon>Araneidae</taxon>
        <taxon>Araneus</taxon>
    </lineage>
</organism>
<evidence type="ECO:0000313" key="2">
    <source>
        <dbReference type="Proteomes" id="UP000499080"/>
    </source>
</evidence>
<dbReference type="Proteomes" id="UP000499080">
    <property type="component" value="Unassembled WGS sequence"/>
</dbReference>
<accession>A0A4Y2SL48</accession>
<dbReference type="AlphaFoldDB" id="A0A4Y2SL48"/>
<comment type="caution">
    <text evidence="1">The sequence shown here is derived from an EMBL/GenBank/DDBJ whole genome shotgun (WGS) entry which is preliminary data.</text>
</comment>
<gene>
    <name evidence="1" type="ORF">AVEN_187137_1</name>
</gene>
<protein>
    <submittedName>
        <fullName evidence="1">Uncharacterized protein</fullName>
    </submittedName>
</protein>
<proteinExistence type="predicted"/>
<evidence type="ECO:0000313" key="1">
    <source>
        <dbReference type="EMBL" id="GBN89008.1"/>
    </source>
</evidence>
<keyword evidence="2" id="KW-1185">Reference proteome</keyword>
<reference evidence="1 2" key="1">
    <citation type="journal article" date="2019" name="Sci. Rep.">
        <title>Orb-weaving spider Araneus ventricosus genome elucidates the spidroin gene catalogue.</title>
        <authorList>
            <person name="Kono N."/>
            <person name="Nakamura H."/>
            <person name="Ohtoshi R."/>
            <person name="Moran D.A.P."/>
            <person name="Shinohara A."/>
            <person name="Yoshida Y."/>
            <person name="Fujiwara M."/>
            <person name="Mori M."/>
            <person name="Tomita M."/>
            <person name="Arakawa K."/>
        </authorList>
    </citation>
    <scope>NUCLEOTIDE SEQUENCE [LARGE SCALE GENOMIC DNA]</scope>
</reference>
<sequence>MPVSFFIVPNKSRPPDMLGGGFPLKSSTGLPVLWSTTYVFLGHDDVSDDSSLVILNSLLDLRRRMQQLNPVRNIRRHRSILASIPSLKSSSSHIFLRVDQSRRHTKSLYWSLISVVRTHKTITLTLMVEKSTVSLTVSKPDLSFSDVQLSPPQ</sequence>